<proteinExistence type="predicted"/>
<dbReference type="EMBL" id="JAMC01000007">
    <property type="protein sequence ID" value="KEJ88290.1"/>
    <property type="molecule type" value="Genomic_DNA"/>
</dbReference>
<comment type="caution">
    <text evidence="6">The sequence shown here is derived from an EMBL/GenBank/DDBJ whole genome shotgun (WGS) entry which is preliminary data.</text>
</comment>
<dbReference type="GO" id="GO:0016462">
    <property type="term" value="F:pyrophosphatase activity"/>
    <property type="evidence" value="ECO:0007669"/>
    <property type="project" value="InterPro"/>
</dbReference>
<dbReference type="CDD" id="cd04666">
    <property type="entry name" value="NUDIX_DIPP2_like_Nudt4"/>
    <property type="match status" value="1"/>
</dbReference>
<keyword evidence="3 6" id="KW-0378">Hydrolase</keyword>
<evidence type="ECO:0000313" key="6">
    <source>
        <dbReference type="EMBL" id="KEJ88290.1"/>
    </source>
</evidence>
<accession>A0A073IFD8</accession>
<feature type="domain" description="Nudix hydrolase" evidence="5">
    <location>
        <begin position="40"/>
        <end position="172"/>
    </location>
</feature>
<evidence type="ECO:0000259" key="5">
    <source>
        <dbReference type="PROSITE" id="PS51462"/>
    </source>
</evidence>
<dbReference type="PANTHER" id="PTHR12629:SF0">
    <property type="entry name" value="DIPHOSPHOINOSITOL-POLYPHOSPHATE DIPHOSPHATASE"/>
    <property type="match status" value="1"/>
</dbReference>
<comment type="cofactor">
    <cofactor evidence="1">
        <name>Mg(2+)</name>
        <dbReference type="ChEBI" id="CHEBI:18420"/>
    </cofactor>
</comment>
<dbReference type="RefSeq" id="WP_342665863.1">
    <property type="nucleotide sequence ID" value="NZ_JAMC01000007.1"/>
</dbReference>
<keyword evidence="7" id="KW-1185">Reference proteome</keyword>
<keyword evidence="2" id="KW-0479">Metal-binding</keyword>
<sequence length="180" mass="20064">MGGLGPEITLGRPCYKVKGGGFRIMGNQLPISLHGGAKDSARTQFGALCWRRKAGKVQILLITSRRRKRWIVPKGWPMEGKTPAACALIEAWEEAGVVGKASDDCIGVYSYERLREGEETIPCLAMLYPVKVKKLRSKFPEVRDRRRKWVSRKKAAKMVQHKELGKLITGFTPPKKSASA</sequence>
<organism evidence="6 7">
    <name type="scientific">Sulfitobacter donghicola DSW-25 = KCTC 12864 = JCM 14565</name>
    <dbReference type="NCBI Taxonomy" id="1300350"/>
    <lineage>
        <taxon>Bacteria</taxon>
        <taxon>Pseudomonadati</taxon>
        <taxon>Pseudomonadota</taxon>
        <taxon>Alphaproteobacteria</taxon>
        <taxon>Rhodobacterales</taxon>
        <taxon>Roseobacteraceae</taxon>
        <taxon>Sulfitobacter</taxon>
    </lineage>
</organism>
<dbReference type="Gene3D" id="3.90.79.10">
    <property type="entry name" value="Nucleoside Triphosphate Pyrophosphohydrolase"/>
    <property type="match status" value="1"/>
</dbReference>
<reference evidence="6 7" key="1">
    <citation type="submission" date="2014-01" db="EMBL/GenBank/DDBJ databases">
        <title>Sulfitobacter donghicola JCM 14565 Genome Sequencing.</title>
        <authorList>
            <person name="Lai Q."/>
            <person name="Hong Z."/>
        </authorList>
    </citation>
    <scope>NUCLEOTIDE SEQUENCE [LARGE SCALE GENOMIC DNA]</scope>
    <source>
        <strain evidence="6 7">JCM 14565</strain>
    </source>
</reference>
<dbReference type="InterPro" id="IPR000086">
    <property type="entry name" value="NUDIX_hydrolase_dom"/>
</dbReference>
<protein>
    <submittedName>
        <fullName evidence="6">NUDIX hydrolase</fullName>
    </submittedName>
</protein>
<evidence type="ECO:0000313" key="7">
    <source>
        <dbReference type="Proteomes" id="UP000027734"/>
    </source>
</evidence>
<evidence type="ECO:0000256" key="2">
    <source>
        <dbReference type="ARBA" id="ARBA00022723"/>
    </source>
</evidence>
<dbReference type="GO" id="GO:0005737">
    <property type="term" value="C:cytoplasm"/>
    <property type="evidence" value="ECO:0007669"/>
    <property type="project" value="TreeGrafter"/>
</dbReference>
<dbReference type="InterPro" id="IPR015797">
    <property type="entry name" value="NUDIX_hydrolase-like_dom_sf"/>
</dbReference>
<gene>
    <name evidence="6" type="ORF">DSW25_16575</name>
</gene>
<evidence type="ECO:0000256" key="4">
    <source>
        <dbReference type="ARBA" id="ARBA00022842"/>
    </source>
</evidence>
<evidence type="ECO:0000256" key="3">
    <source>
        <dbReference type="ARBA" id="ARBA00022801"/>
    </source>
</evidence>
<dbReference type="PANTHER" id="PTHR12629">
    <property type="entry name" value="DIPHOSPHOINOSITOL POLYPHOSPHATE PHOSPHOHYDROLASE"/>
    <property type="match status" value="1"/>
</dbReference>
<dbReference type="eggNOG" id="COG1051">
    <property type="taxonomic scope" value="Bacteria"/>
</dbReference>
<dbReference type="GO" id="GO:0046872">
    <property type="term" value="F:metal ion binding"/>
    <property type="evidence" value="ECO:0007669"/>
    <property type="project" value="UniProtKB-KW"/>
</dbReference>
<name>A0A073IFD8_9RHOB</name>
<keyword evidence="4" id="KW-0460">Magnesium</keyword>
<dbReference type="InterPro" id="IPR047198">
    <property type="entry name" value="DDP-like_NUDIX"/>
</dbReference>
<dbReference type="STRING" id="1300350.Z948_2617"/>
<dbReference type="AlphaFoldDB" id="A0A073IFD8"/>
<dbReference type="PROSITE" id="PS51462">
    <property type="entry name" value="NUDIX"/>
    <property type="match status" value="1"/>
</dbReference>
<dbReference type="Pfam" id="PF00293">
    <property type="entry name" value="NUDIX"/>
    <property type="match status" value="1"/>
</dbReference>
<dbReference type="Proteomes" id="UP000027734">
    <property type="component" value="Unassembled WGS sequence"/>
</dbReference>
<evidence type="ECO:0000256" key="1">
    <source>
        <dbReference type="ARBA" id="ARBA00001946"/>
    </source>
</evidence>
<dbReference type="SUPFAM" id="SSF55811">
    <property type="entry name" value="Nudix"/>
    <property type="match status" value="1"/>
</dbReference>